<dbReference type="Gene3D" id="3.40.50.1820">
    <property type="entry name" value="alpha/beta hydrolase"/>
    <property type="match status" value="2"/>
</dbReference>
<dbReference type="InterPro" id="IPR029021">
    <property type="entry name" value="Prot-tyrosine_phosphatase-like"/>
</dbReference>
<organism evidence="11 12">
    <name type="scientific">Adineta ricciae</name>
    <name type="common">Rotifer</name>
    <dbReference type="NCBI Taxonomy" id="249248"/>
    <lineage>
        <taxon>Eukaryota</taxon>
        <taxon>Metazoa</taxon>
        <taxon>Spiralia</taxon>
        <taxon>Gnathifera</taxon>
        <taxon>Rotifera</taxon>
        <taxon>Eurotatoria</taxon>
        <taxon>Bdelloidea</taxon>
        <taxon>Adinetida</taxon>
        <taxon>Adinetidae</taxon>
        <taxon>Adineta</taxon>
    </lineage>
</organism>
<keyword evidence="12" id="KW-1185">Reference proteome</keyword>
<evidence type="ECO:0000256" key="7">
    <source>
        <dbReference type="SAM" id="Phobius"/>
    </source>
</evidence>
<dbReference type="FunFam" id="3.90.190.10:FF:000013">
    <property type="entry name" value="receptor-type tyrosine-protein phosphatase zeta isoform X1"/>
    <property type="match status" value="1"/>
</dbReference>
<keyword evidence="2" id="KW-0732">Signal</keyword>
<evidence type="ECO:0000259" key="9">
    <source>
        <dbReference type="PROSITE" id="PS50056"/>
    </source>
</evidence>
<dbReference type="Gene3D" id="2.60.40.10">
    <property type="entry name" value="Immunoglobulins"/>
    <property type="match status" value="1"/>
</dbReference>
<keyword evidence="7" id="KW-0812">Transmembrane</keyword>
<evidence type="ECO:0000259" key="10">
    <source>
        <dbReference type="PROSITE" id="PS50853"/>
    </source>
</evidence>
<evidence type="ECO:0000256" key="6">
    <source>
        <dbReference type="ARBA" id="ARBA00051722"/>
    </source>
</evidence>
<reference evidence="11" key="1">
    <citation type="submission" date="2021-02" db="EMBL/GenBank/DDBJ databases">
        <authorList>
            <person name="Nowell W R."/>
        </authorList>
    </citation>
    <scope>NUCLEOTIDE SEQUENCE</scope>
</reference>
<evidence type="ECO:0000256" key="2">
    <source>
        <dbReference type="ARBA" id="ARBA00022729"/>
    </source>
</evidence>
<dbReference type="PANTHER" id="PTHR19134:SF540">
    <property type="entry name" value="TYROSINE-PROTEIN PHOSPHATASE 99A"/>
    <property type="match status" value="1"/>
</dbReference>
<proteinExistence type="predicted"/>
<keyword evidence="3" id="KW-0378">Hydrolase</keyword>
<dbReference type="PROSITE" id="PS00383">
    <property type="entry name" value="TYR_PHOSPHATASE_1"/>
    <property type="match status" value="1"/>
</dbReference>
<feature type="domain" description="Fibronectin type-III" evidence="10">
    <location>
        <begin position="75"/>
        <end position="167"/>
    </location>
</feature>
<protein>
    <recommendedName>
        <fullName evidence="13">Protein-tyrosine-phosphatase</fullName>
    </recommendedName>
</protein>
<evidence type="ECO:0000256" key="3">
    <source>
        <dbReference type="ARBA" id="ARBA00022801"/>
    </source>
</evidence>
<feature type="domain" description="Tyrosine specific protein phosphatases" evidence="9">
    <location>
        <begin position="666"/>
        <end position="740"/>
    </location>
</feature>
<dbReference type="InterPro" id="IPR036116">
    <property type="entry name" value="FN3_sf"/>
</dbReference>
<dbReference type="SMART" id="SM00060">
    <property type="entry name" value="FN3"/>
    <property type="match status" value="1"/>
</dbReference>
<dbReference type="Pfam" id="PF00041">
    <property type="entry name" value="fn3"/>
    <property type="match status" value="1"/>
</dbReference>
<feature type="domain" description="Tyrosine-protein phosphatase" evidence="8">
    <location>
        <begin position="487"/>
        <end position="749"/>
    </location>
</feature>
<name>A0A815TVN7_ADIRI</name>
<comment type="subcellular location">
    <subcellularLocation>
        <location evidence="1">Membrane</location>
        <topology evidence="1">Single-pass membrane protein</topology>
    </subcellularLocation>
</comment>
<dbReference type="SUPFAM" id="SSF52799">
    <property type="entry name" value="(Phosphotyrosine protein) phosphatases II"/>
    <property type="match status" value="2"/>
</dbReference>
<gene>
    <name evidence="11" type="ORF">XAT740_LOCUS40274</name>
</gene>
<evidence type="ECO:0000313" key="12">
    <source>
        <dbReference type="Proteomes" id="UP000663828"/>
    </source>
</evidence>
<dbReference type="PROSITE" id="PS50853">
    <property type="entry name" value="FN3"/>
    <property type="match status" value="1"/>
</dbReference>
<evidence type="ECO:0000313" key="11">
    <source>
        <dbReference type="EMBL" id="CAF1512045.1"/>
    </source>
</evidence>
<evidence type="ECO:0000259" key="8">
    <source>
        <dbReference type="PROSITE" id="PS50055"/>
    </source>
</evidence>
<dbReference type="SMART" id="SM00404">
    <property type="entry name" value="PTPc_motif"/>
    <property type="match status" value="2"/>
</dbReference>
<keyword evidence="7" id="KW-1133">Transmembrane helix</keyword>
<dbReference type="InterPro" id="IPR050348">
    <property type="entry name" value="Protein-Tyr_Phosphatase"/>
</dbReference>
<dbReference type="PANTHER" id="PTHR19134">
    <property type="entry name" value="RECEPTOR-TYPE TYROSINE-PROTEIN PHOSPHATASE"/>
    <property type="match status" value="1"/>
</dbReference>
<dbReference type="InterPro" id="IPR003961">
    <property type="entry name" value="FN3_dom"/>
</dbReference>
<dbReference type="SUPFAM" id="SSF53474">
    <property type="entry name" value="alpha/beta-Hydrolases"/>
    <property type="match status" value="2"/>
</dbReference>
<dbReference type="Pfam" id="PF00102">
    <property type="entry name" value="Y_phosphatase"/>
    <property type="match status" value="2"/>
</dbReference>
<keyword evidence="4" id="KW-0904">Protein phosphatase</keyword>
<dbReference type="Proteomes" id="UP000663828">
    <property type="component" value="Unassembled WGS sequence"/>
</dbReference>
<dbReference type="SMART" id="SM00194">
    <property type="entry name" value="PTPc"/>
    <property type="match status" value="2"/>
</dbReference>
<dbReference type="PRINTS" id="PR00111">
    <property type="entry name" value="ABHYDROLASE"/>
</dbReference>
<dbReference type="GO" id="GO:0016020">
    <property type="term" value="C:membrane"/>
    <property type="evidence" value="ECO:0007669"/>
    <property type="project" value="UniProtKB-SubCell"/>
</dbReference>
<dbReference type="InterPro" id="IPR003595">
    <property type="entry name" value="Tyr_Pase_cat"/>
</dbReference>
<dbReference type="PRINTS" id="PR00700">
    <property type="entry name" value="PRTYPHPHTASE"/>
</dbReference>
<feature type="transmembrane region" description="Helical" evidence="7">
    <location>
        <begin position="393"/>
        <end position="418"/>
    </location>
</feature>
<feature type="domain" description="Tyrosine-protein phosphatase" evidence="8">
    <location>
        <begin position="786"/>
        <end position="1023"/>
    </location>
</feature>
<evidence type="ECO:0000256" key="5">
    <source>
        <dbReference type="ARBA" id="ARBA00023136"/>
    </source>
</evidence>
<dbReference type="PROSITE" id="PS50055">
    <property type="entry name" value="TYR_PHOSPHATASE_PTP"/>
    <property type="match status" value="2"/>
</dbReference>
<evidence type="ECO:0008006" key="13">
    <source>
        <dbReference type="Google" id="ProtNLM"/>
    </source>
</evidence>
<dbReference type="EMBL" id="CAJNOR010004564">
    <property type="protein sequence ID" value="CAF1512045.1"/>
    <property type="molecule type" value="Genomic_DNA"/>
</dbReference>
<dbReference type="InterPro" id="IPR013783">
    <property type="entry name" value="Ig-like_fold"/>
</dbReference>
<dbReference type="Gene3D" id="3.90.190.10">
    <property type="entry name" value="Protein tyrosine phosphatase superfamily"/>
    <property type="match status" value="2"/>
</dbReference>
<comment type="catalytic activity">
    <reaction evidence="6">
        <text>O-phospho-L-tyrosyl-[protein] + H2O = L-tyrosyl-[protein] + phosphate</text>
        <dbReference type="Rhea" id="RHEA:10684"/>
        <dbReference type="Rhea" id="RHEA-COMP:10136"/>
        <dbReference type="Rhea" id="RHEA-COMP:20101"/>
        <dbReference type="ChEBI" id="CHEBI:15377"/>
        <dbReference type="ChEBI" id="CHEBI:43474"/>
        <dbReference type="ChEBI" id="CHEBI:46858"/>
        <dbReference type="ChEBI" id="CHEBI:61978"/>
        <dbReference type="EC" id="3.1.3.48"/>
    </reaction>
</comment>
<dbReference type="InterPro" id="IPR000073">
    <property type="entry name" value="AB_hydrolase_1"/>
</dbReference>
<keyword evidence="5 7" id="KW-0472">Membrane</keyword>
<dbReference type="CDD" id="cd00063">
    <property type="entry name" value="FN3"/>
    <property type="match status" value="1"/>
</dbReference>
<dbReference type="GO" id="GO:0004725">
    <property type="term" value="F:protein tyrosine phosphatase activity"/>
    <property type="evidence" value="ECO:0007669"/>
    <property type="project" value="UniProtKB-EC"/>
</dbReference>
<dbReference type="InterPro" id="IPR000242">
    <property type="entry name" value="PTP_cat"/>
</dbReference>
<dbReference type="Pfam" id="PF00561">
    <property type="entry name" value="Abhydrolase_1"/>
    <property type="match status" value="2"/>
</dbReference>
<evidence type="ECO:0000256" key="1">
    <source>
        <dbReference type="ARBA" id="ARBA00004167"/>
    </source>
</evidence>
<dbReference type="InterPro" id="IPR000387">
    <property type="entry name" value="Tyr_Pase_dom"/>
</dbReference>
<comment type="caution">
    <text evidence="11">The sequence shown here is derived from an EMBL/GenBank/DDBJ whole genome shotgun (WGS) entry which is preliminary data.</text>
</comment>
<accession>A0A815TVN7</accession>
<dbReference type="PROSITE" id="PS50056">
    <property type="entry name" value="TYR_PHOSPHATASE_2"/>
    <property type="match status" value="2"/>
</dbReference>
<feature type="domain" description="Tyrosine specific protein phosphatases" evidence="9">
    <location>
        <begin position="962"/>
        <end position="1023"/>
    </location>
</feature>
<dbReference type="InterPro" id="IPR029058">
    <property type="entry name" value="AB_hydrolase_fold"/>
</dbReference>
<dbReference type="InterPro" id="IPR016130">
    <property type="entry name" value="Tyr_Pase_AS"/>
</dbReference>
<evidence type="ECO:0000256" key="4">
    <source>
        <dbReference type="ARBA" id="ARBA00022912"/>
    </source>
</evidence>
<sequence length="1623" mass="188017">MTNAAVVRCPLNSSRGADIQWYDALQQRYEQHRGRYYRIHGLQPFHRELICSSIVPVTNDDNYKFILRVYDRPLPVRYLSVSDTTHTHLTVQWNDDGYNRNANITYYELILKNHHTIQHRSFVNRTLSNYTFYSLHPNTIYTVDISVVDFWKRSSQTTTVTGRTLSLTSNEKISSHQIIDPYLIDQSIACYRLNQQFLLIEFNRTRLYNRNHIYNLKIYDHQDQLILTDNLYAIRQSLPIIKTPHSFVYQIKSDISRYKVKLTISANQSEYLGSILNSCEDFYPIYSPLTCSMKSTKKSHVYHLTIYMQLYNNHKDLITLQPTSIFYRINRNHIVKTSIHDIQKYTTADIIDVKENYSIIVENTLIDGNLNDRLNISILCSMSRIVTTKQSNLVLNSIIIVLVVLIICLTIVAFVIAYQKGLLPNCRRFFYRYAYSFRKNHHTRSITTQMNHSPIRNNHEEFDSMSISLNQFPAHVASLHKDNDFGFIQLFEDICEACKTYKFPSDTSQIDINKSKNRYINILTYDHSRVKLSSNEIDGRGNYINANYVDGYKKTNAYIATQGPMMNTINDFWRMIWEENVSVIVMITNIKESGRVKCDVYWPFEGTEMYGNIEVCLINMTSLAYYVKRMFTIRCKVNGQFIDSERFIHHFHYTDWPDHGVPLFTLPVLSFIRHTSSCNPATGGPIVVHCSAGVGRTGTYIMIDTMLKKIIERQSLNIPSFLKQIRQQRNFLVQTEEQFTFIYDVLLEAVQLENIGCADLNLNEENYHSVIEMLNYYDKALNLTRIEKQFQLISTQTNEQQLTVGRMRENVSKNRTQAILPIDSCRVTLPTADKRQKDGGYINASYIHGYHRVDEFIITQHPMTNTRIDFWQMIWHTNANIIISLYGDEKSQSDVHDFWPSMNQIIDCGQFNVYLIDEQFECEYIYRDFLLKSFSKEHSQVRVRQISNTYWPDSCSPIKTSFNLINLVKTLRTDNPIVVHDLFGGYRAATFCALHTMSNQIDNEGILNVYELAKLYHTKRPGIWRHNRMSVALTELNITCVWGGTLAGILLKTTSSENRTSIPTTKILCIHGWLDNLNSLLPLAKLLIHRHPNYEIYLYDRAGHGFSSHIPRGFDYSAIHNMQDLRTVVRSLGWNKEKYSIIGHSYGAILGIIYAASYPNEISCLVAIDAVLRSMVPAKIYWKTIAATVDYDIKFFSDSTKAYEGELTFDKVVESIKSTRPGITDEAARLLAERSIRMDEHNRLQLTRDEVLRKKLMFPYTEDIFADVLRNMKAYLLFIGTNNPQWPNAHLGISYYQQHYPRVRTFYTELSEKFINLLMITKKINISCAWGGHLACILLKKHVPSAISQPTKKIIGIHGWLDNINSLFPIARRLVDQQLNYEVCLYDRAGHGFSSHFPRGTDYSFASNLLDLRTIIQNLGWNKEKYSIIGHSYGGTLALIYAAAYPKEIASLAVLEPFAGSDYSSEKTWKSIATRIENNLQYFNQPPKTYKGHLTHEKAVELIKSSRNGIDDQSANLLVERSVRQDADQKLYFTRDGGLNNLQITPISHEIVTKAIERIPAPILFLGTTEPQWPTSNNLIPLLQSHNPNFEVFLVDGPHHFHMTHVDTVSDRIEQYFQKHLKE</sequence>
<dbReference type="FunFam" id="3.90.190.10:FF:000088">
    <property type="entry name" value="Receptor protein-tyrosine phosphatase LAR"/>
    <property type="match status" value="1"/>
</dbReference>
<dbReference type="SUPFAM" id="SSF49265">
    <property type="entry name" value="Fibronectin type III"/>
    <property type="match status" value="1"/>
</dbReference>